<organism evidence="10 11">
    <name type="scientific">Perspicuibacillus lycopersici</name>
    <dbReference type="NCBI Taxonomy" id="1325689"/>
    <lineage>
        <taxon>Bacteria</taxon>
        <taxon>Bacillati</taxon>
        <taxon>Bacillota</taxon>
        <taxon>Bacilli</taxon>
        <taxon>Bacillales</taxon>
        <taxon>Bacillaceae</taxon>
        <taxon>Perspicuibacillus</taxon>
    </lineage>
</organism>
<evidence type="ECO:0000256" key="4">
    <source>
        <dbReference type="ARBA" id="ARBA00022692"/>
    </source>
</evidence>
<evidence type="ECO:0000313" key="10">
    <source>
        <dbReference type="EMBL" id="MCU9612414.1"/>
    </source>
</evidence>
<dbReference type="RefSeq" id="WP_263071557.1">
    <property type="nucleotide sequence ID" value="NZ_JAOUSF010000001.1"/>
</dbReference>
<accession>A0AAE3LPJ6</accession>
<reference evidence="10" key="1">
    <citation type="submission" date="2022-10" db="EMBL/GenBank/DDBJ databases">
        <title>Description of Fervidibacillus gen. nov. in the family Fervidibacillaceae fam. nov. with two species, Fervidibacillus albus sp. nov., and Fervidibacillus halotolerans sp. nov., isolated from tidal flat sediments.</title>
        <authorList>
            <person name="Kwon K.K."/>
            <person name="Yang S.-H."/>
        </authorList>
    </citation>
    <scope>NUCLEOTIDE SEQUENCE</scope>
    <source>
        <strain evidence="10">JCM 19140</strain>
    </source>
</reference>
<feature type="domain" description="YetF-like N-terminal transmembrane" evidence="9">
    <location>
        <begin position="4"/>
        <end position="77"/>
    </location>
</feature>
<keyword evidence="6 7" id="KW-0472">Membrane</keyword>
<keyword evidence="11" id="KW-1185">Reference proteome</keyword>
<keyword evidence="3" id="KW-1003">Cell membrane</keyword>
<comment type="similarity">
    <text evidence="2">Belongs to the UPF0702 family.</text>
</comment>
<evidence type="ECO:0000313" key="11">
    <source>
        <dbReference type="Proteomes" id="UP001209318"/>
    </source>
</evidence>
<dbReference type="Pfam" id="PF20730">
    <property type="entry name" value="YetF_N"/>
    <property type="match status" value="1"/>
</dbReference>
<feature type="transmembrane region" description="Helical" evidence="7">
    <location>
        <begin position="6"/>
        <end position="25"/>
    </location>
</feature>
<dbReference type="InterPro" id="IPR007353">
    <property type="entry name" value="DUF421"/>
</dbReference>
<dbReference type="Pfam" id="PF04239">
    <property type="entry name" value="DUF421"/>
    <property type="match status" value="1"/>
</dbReference>
<dbReference type="InterPro" id="IPR048454">
    <property type="entry name" value="YetF_N"/>
</dbReference>
<keyword evidence="4 7" id="KW-0812">Transmembrane</keyword>
<feature type="transmembrane region" description="Helical" evidence="7">
    <location>
        <begin position="58"/>
        <end position="75"/>
    </location>
</feature>
<evidence type="ECO:0000256" key="3">
    <source>
        <dbReference type="ARBA" id="ARBA00022475"/>
    </source>
</evidence>
<feature type="domain" description="YetF C-terminal" evidence="8">
    <location>
        <begin position="80"/>
        <end position="213"/>
    </location>
</feature>
<comment type="caution">
    <text evidence="10">The sequence shown here is derived from an EMBL/GenBank/DDBJ whole genome shotgun (WGS) entry which is preliminary data.</text>
</comment>
<evidence type="ECO:0000259" key="8">
    <source>
        <dbReference type="Pfam" id="PF04239"/>
    </source>
</evidence>
<dbReference type="Gene3D" id="3.30.240.20">
    <property type="entry name" value="bsu07140 like domains"/>
    <property type="match status" value="2"/>
</dbReference>
<sequence length="225" mass="25377">MDFFHIFIELMIGYIALLLLTKILGKSQMSQITAFDFISALVLGELVGNALFDDEIGIAKILFAVSIWGVLVYVTEITTQKFRKTRPILEGGPSIVISKGLIDFDALKKNHLDINQLQHLLRLQGVFSIQECEFAILETDGQVSVLKKAANDYVTKNELNIANQTRSLPVSIILDGEIIPDNLAMIGWNQQQLMTELNNKGIDHVRDVLFAEWVENEPLYIQPYQ</sequence>
<dbReference type="GO" id="GO:0005886">
    <property type="term" value="C:plasma membrane"/>
    <property type="evidence" value="ECO:0007669"/>
    <property type="project" value="UniProtKB-SubCell"/>
</dbReference>
<keyword evidence="5 7" id="KW-1133">Transmembrane helix</keyword>
<dbReference type="PANTHER" id="PTHR34582:SF5">
    <property type="entry name" value="UPF0702 TRANSMEMBRANE PROTEIN YETF"/>
    <property type="match status" value="1"/>
</dbReference>
<gene>
    <name evidence="10" type="ORF">OEV98_02410</name>
</gene>
<dbReference type="EMBL" id="JAOUSF010000001">
    <property type="protein sequence ID" value="MCU9612414.1"/>
    <property type="molecule type" value="Genomic_DNA"/>
</dbReference>
<comment type="subcellular location">
    <subcellularLocation>
        <location evidence="1">Cell membrane</location>
        <topology evidence="1">Multi-pass membrane protein</topology>
    </subcellularLocation>
</comment>
<evidence type="ECO:0000256" key="5">
    <source>
        <dbReference type="ARBA" id="ARBA00022989"/>
    </source>
</evidence>
<proteinExistence type="inferred from homology"/>
<dbReference type="PANTHER" id="PTHR34582">
    <property type="entry name" value="UPF0702 TRANSMEMBRANE PROTEIN YCAP"/>
    <property type="match status" value="1"/>
</dbReference>
<dbReference type="Proteomes" id="UP001209318">
    <property type="component" value="Unassembled WGS sequence"/>
</dbReference>
<evidence type="ECO:0000256" key="7">
    <source>
        <dbReference type="SAM" id="Phobius"/>
    </source>
</evidence>
<dbReference type="InterPro" id="IPR023090">
    <property type="entry name" value="UPF0702_alpha/beta_dom_sf"/>
</dbReference>
<evidence type="ECO:0000256" key="6">
    <source>
        <dbReference type="ARBA" id="ARBA00023136"/>
    </source>
</evidence>
<name>A0AAE3LPJ6_9BACI</name>
<evidence type="ECO:0000256" key="1">
    <source>
        <dbReference type="ARBA" id="ARBA00004651"/>
    </source>
</evidence>
<evidence type="ECO:0000256" key="2">
    <source>
        <dbReference type="ARBA" id="ARBA00006448"/>
    </source>
</evidence>
<evidence type="ECO:0000259" key="9">
    <source>
        <dbReference type="Pfam" id="PF20730"/>
    </source>
</evidence>
<protein>
    <submittedName>
        <fullName evidence="10">DUF421 domain-containing protein</fullName>
    </submittedName>
</protein>
<dbReference type="AlphaFoldDB" id="A0AAE3LPJ6"/>